<evidence type="ECO:0000313" key="2">
    <source>
        <dbReference type="Proteomes" id="UP000612362"/>
    </source>
</evidence>
<name>A0A8J3I8V3_9CHLR</name>
<dbReference type="Proteomes" id="UP000612362">
    <property type="component" value="Unassembled WGS sequence"/>
</dbReference>
<dbReference type="RefSeq" id="WP_220196833.1">
    <property type="nucleotide sequence ID" value="NZ_BNJF01000003.1"/>
</dbReference>
<evidence type="ECO:0008006" key="3">
    <source>
        <dbReference type="Google" id="ProtNLM"/>
    </source>
</evidence>
<sequence>MALRIFVLHAPEDSACADQIHHSGQALGYQIWHISQPPKPHETISPTSRELMILGSAALLLVWSQAAAQSDEVERLLLFAQRLQKQIVVLALDRTVLPTTLTVSPIITQLPCDQCMAQLGPLLPPPATNDTLQALAEQASHEYIRERKAAIEQAELMLQRNEQREAVLALLEHLARHDTITSVRDKAHDVLDRYTQPASQPVQTPLPSTHIQDQHALFGVRCKHGHVSYFDKRYVCKASSPVPRGHIQRAGKELDELILSCTTCGETIIAHVDCEGYK</sequence>
<accession>A0A8J3I8V3</accession>
<gene>
    <name evidence="1" type="ORF">KSX_57320</name>
</gene>
<evidence type="ECO:0000313" key="1">
    <source>
        <dbReference type="EMBL" id="GHO47569.1"/>
    </source>
</evidence>
<reference evidence="1" key="1">
    <citation type="submission" date="2020-10" db="EMBL/GenBank/DDBJ databases">
        <title>Taxonomic study of unclassified bacteria belonging to the class Ktedonobacteria.</title>
        <authorList>
            <person name="Yabe S."/>
            <person name="Wang C.M."/>
            <person name="Zheng Y."/>
            <person name="Sakai Y."/>
            <person name="Cavaletti L."/>
            <person name="Monciardini P."/>
            <person name="Donadio S."/>
        </authorList>
    </citation>
    <scope>NUCLEOTIDE SEQUENCE</scope>
    <source>
        <strain evidence="1">SOSP1-1</strain>
    </source>
</reference>
<organism evidence="1 2">
    <name type="scientific">Ktedonospora formicarum</name>
    <dbReference type="NCBI Taxonomy" id="2778364"/>
    <lineage>
        <taxon>Bacteria</taxon>
        <taxon>Bacillati</taxon>
        <taxon>Chloroflexota</taxon>
        <taxon>Ktedonobacteria</taxon>
        <taxon>Ktedonobacterales</taxon>
        <taxon>Ktedonobacteraceae</taxon>
        <taxon>Ktedonospora</taxon>
    </lineage>
</organism>
<comment type="caution">
    <text evidence="1">The sequence shown here is derived from an EMBL/GenBank/DDBJ whole genome shotgun (WGS) entry which is preliminary data.</text>
</comment>
<proteinExistence type="predicted"/>
<dbReference type="AlphaFoldDB" id="A0A8J3I8V3"/>
<dbReference type="EMBL" id="BNJF01000003">
    <property type="protein sequence ID" value="GHO47569.1"/>
    <property type="molecule type" value="Genomic_DNA"/>
</dbReference>
<keyword evidence="2" id="KW-1185">Reference proteome</keyword>
<protein>
    <recommendedName>
        <fullName evidence="3">TIR domain-containing protein</fullName>
    </recommendedName>
</protein>